<keyword evidence="4 5" id="KW-0472">Membrane</keyword>
<dbReference type="InterPro" id="IPR005829">
    <property type="entry name" value="Sugar_transporter_CS"/>
</dbReference>
<comment type="subcellular location">
    <subcellularLocation>
        <location evidence="1">Membrane</location>
        <topology evidence="1">Multi-pass membrane protein</topology>
    </subcellularLocation>
</comment>
<evidence type="ECO:0000313" key="8">
    <source>
        <dbReference type="Proteomes" id="UP001107558"/>
    </source>
</evidence>
<feature type="transmembrane region" description="Helical" evidence="5">
    <location>
        <begin position="401"/>
        <end position="420"/>
    </location>
</feature>
<feature type="transmembrane region" description="Helical" evidence="5">
    <location>
        <begin position="338"/>
        <end position="359"/>
    </location>
</feature>
<keyword evidence="3 5" id="KW-1133">Transmembrane helix</keyword>
<keyword evidence="2 5" id="KW-0812">Transmembrane</keyword>
<feature type="domain" description="Major facilitator superfamily (MFS) profile" evidence="6">
    <location>
        <begin position="91"/>
        <end position="511"/>
    </location>
</feature>
<evidence type="ECO:0000256" key="3">
    <source>
        <dbReference type="ARBA" id="ARBA00022989"/>
    </source>
</evidence>
<feature type="transmembrane region" description="Helical" evidence="5">
    <location>
        <begin position="197"/>
        <end position="217"/>
    </location>
</feature>
<feature type="transmembrane region" description="Helical" evidence="5">
    <location>
        <begin position="426"/>
        <end position="447"/>
    </location>
</feature>
<feature type="transmembrane region" description="Helical" evidence="5">
    <location>
        <begin position="487"/>
        <end position="506"/>
    </location>
</feature>
<dbReference type="GO" id="GO:0016020">
    <property type="term" value="C:membrane"/>
    <property type="evidence" value="ECO:0007669"/>
    <property type="project" value="UniProtKB-SubCell"/>
</dbReference>
<evidence type="ECO:0000259" key="6">
    <source>
        <dbReference type="PROSITE" id="PS50850"/>
    </source>
</evidence>
<dbReference type="PANTHER" id="PTHR24064">
    <property type="entry name" value="SOLUTE CARRIER FAMILY 22 MEMBER"/>
    <property type="match status" value="1"/>
</dbReference>
<dbReference type="GO" id="GO:0022857">
    <property type="term" value="F:transmembrane transporter activity"/>
    <property type="evidence" value="ECO:0007669"/>
    <property type="project" value="InterPro"/>
</dbReference>
<dbReference type="InterPro" id="IPR036259">
    <property type="entry name" value="MFS_trans_sf"/>
</dbReference>
<protein>
    <recommendedName>
        <fullName evidence="6">Major facilitator superfamily (MFS) profile domain-containing protein</fullName>
    </recommendedName>
</protein>
<evidence type="ECO:0000256" key="2">
    <source>
        <dbReference type="ARBA" id="ARBA00022692"/>
    </source>
</evidence>
<keyword evidence="8" id="KW-1185">Reference proteome</keyword>
<dbReference type="InterPro" id="IPR005828">
    <property type="entry name" value="MFS_sugar_transport-like"/>
</dbReference>
<dbReference type="SUPFAM" id="SSF103473">
    <property type="entry name" value="MFS general substrate transporter"/>
    <property type="match status" value="1"/>
</dbReference>
<feature type="transmembrane region" description="Helical" evidence="5">
    <location>
        <begin position="371"/>
        <end position="389"/>
    </location>
</feature>
<dbReference type="PROSITE" id="PS00216">
    <property type="entry name" value="SUGAR_TRANSPORT_1"/>
    <property type="match status" value="1"/>
</dbReference>
<dbReference type="EMBL" id="JADBJN010000003">
    <property type="protein sequence ID" value="KAG5672758.1"/>
    <property type="molecule type" value="Genomic_DNA"/>
</dbReference>
<feature type="transmembrane region" description="Helical" evidence="5">
    <location>
        <begin position="229"/>
        <end position="248"/>
    </location>
</feature>
<dbReference type="OrthoDB" id="2261376at2759"/>
<dbReference type="Pfam" id="PF00083">
    <property type="entry name" value="Sugar_tr"/>
    <property type="match status" value="1"/>
</dbReference>
<feature type="transmembrane region" description="Helical" evidence="5">
    <location>
        <begin position="254"/>
        <end position="272"/>
    </location>
</feature>
<feature type="transmembrane region" description="Helical" evidence="5">
    <location>
        <begin position="167"/>
        <end position="185"/>
    </location>
</feature>
<name>A0A9J6BTY3_POLVA</name>
<gene>
    <name evidence="7" type="ORF">PVAND_002855</name>
</gene>
<comment type="caution">
    <text evidence="7">The sequence shown here is derived from an EMBL/GenBank/DDBJ whole genome shotgun (WGS) entry which is preliminary data.</text>
</comment>
<dbReference type="PROSITE" id="PS50850">
    <property type="entry name" value="MFS"/>
    <property type="match status" value="1"/>
</dbReference>
<evidence type="ECO:0000256" key="5">
    <source>
        <dbReference type="SAM" id="Phobius"/>
    </source>
</evidence>
<dbReference type="InterPro" id="IPR020846">
    <property type="entry name" value="MFS_dom"/>
</dbReference>
<organism evidence="7 8">
    <name type="scientific">Polypedilum vanderplanki</name>
    <name type="common">Sleeping chironomid midge</name>
    <dbReference type="NCBI Taxonomy" id="319348"/>
    <lineage>
        <taxon>Eukaryota</taxon>
        <taxon>Metazoa</taxon>
        <taxon>Ecdysozoa</taxon>
        <taxon>Arthropoda</taxon>
        <taxon>Hexapoda</taxon>
        <taxon>Insecta</taxon>
        <taxon>Pterygota</taxon>
        <taxon>Neoptera</taxon>
        <taxon>Endopterygota</taxon>
        <taxon>Diptera</taxon>
        <taxon>Nematocera</taxon>
        <taxon>Chironomoidea</taxon>
        <taxon>Chironomidae</taxon>
        <taxon>Chironominae</taxon>
        <taxon>Polypedilum</taxon>
        <taxon>Polypedilum</taxon>
    </lineage>
</organism>
<evidence type="ECO:0000256" key="4">
    <source>
        <dbReference type="ARBA" id="ARBA00023136"/>
    </source>
</evidence>
<sequence>MSEKQNFDLDEVLDKEIKFGKYQIIIFVLIAFPITLNGVYSSAYIFTAGNLNYRCKIPECDLDNGMFHETWVNFSIPFDNESPQKCKKFQYITNDNMSCMANSFNPAIIESCDNFIYEDDEITIQNEFGLNCNKEFYLSLIGTINNIGQLFCYLITGFISDKYGRKIIIILGCIGNGVFGVLRVFSNNYYVFATFEFLDALFGSATYAAAYIIGLELVTPQLRTISGTILNCFYALGGMILGLVAMWLRNYKSLLFVTYIPAFIVIAYTWLLPQSIRWLLSEGRHEDAKIVLRKACKLNGTEMSVQTLNSLDEKIQMQNSNNNTLESASKSEKISIRAVLQITNLSYCWFATIFVYYGLNLNSVYLEYWNKYINFIFVCAIELPGYFITNILMEKLGRKKTLFLGMIGSGLFCILADVVPGSVNKTIFYVCGKLLITISFSCLYIFTIEIFPTSLRQRFFSICSIVGRLGSILTMSTPLLIEIYPSLPLILFSSLSFSSAIFLWSLPETLNRRLPETMKEAFN</sequence>
<dbReference type="Gene3D" id="1.20.1250.20">
    <property type="entry name" value="MFS general substrate transporter like domains"/>
    <property type="match status" value="1"/>
</dbReference>
<dbReference type="Proteomes" id="UP001107558">
    <property type="component" value="Chromosome 3"/>
</dbReference>
<feature type="transmembrane region" description="Helical" evidence="5">
    <location>
        <begin position="24"/>
        <end position="46"/>
    </location>
</feature>
<proteinExistence type="predicted"/>
<dbReference type="AlphaFoldDB" id="A0A9J6BTY3"/>
<evidence type="ECO:0000256" key="1">
    <source>
        <dbReference type="ARBA" id="ARBA00004141"/>
    </source>
</evidence>
<accession>A0A9J6BTY3</accession>
<evidence type="ECO:0000313" key="7">
    <source>
        <dbReference type="EMBL" id="KAG5672758.1"/>
    </source>
</evidence>
<feature type="transmembrane region" description="Helical" evidence="5">
    <location>
        <begin position="136"/>
        <end position="155"/>
    </location>
</feature>
<reference evidence="7" key="1">
    <citation type="submission" date="2021-03" db="EMBL/GenBank/DDBJ databases">
        <title>Chromosome level genome of the anhydrobiotic midge Polypedilum vanderplanki.</title>
        <authorList>
            <person name="Yoshida Y."/>
            <person name="Kikawada T."/>
            <person name="Gusev O."/>
        </authorList>
    </citation>
    <scope>NUCLEOTIDE SEQUENCE</scope>
    <source>
        <strain evidence="7">NIAS01</strain>
        <tissue evidence="7">Whole body or cell culture</tissue>
    </source>
</reference>
<dbReference type="CDD" id="cd17317">
    <property type="entry name" value="MFS_SLC22"/>
    <property type="match status" value="1"/>
</dbReference>